<dbReference type="NCBIfam" id="TIGR03177">
    <property type="entry name" value="pilus_cpaB"/>
    <property type="match status" value="1"/>
</dbReference>
<dbReference type="InterPro" id="IPR017592">
    <property type="entry name" value="Pilus_assmbl_Flp-typ_CpaB"/>
</dbReference>
<dbReference type="Pfam" id="PF08666">
    <property type="entry name" value="SAF"/>
    <property type="match status" value="1"/>
</dbReference>
<evidence type="ECO:0000259" key="1">
    <source>
        <dbReference type="SMART" id="SM00858"/>
    </source>
</evidence>
<dbReference type="AlphaFoldDB" id="A0A1T4SZP9"/>
<dbReference type="EMBL" id="FUWS01000012">
    <property type="protein sequence ID" value="SKA33647.1"/>
    <property type="molecule type" value="Genomic_DNA"/>
</dbReference>
<proteinExistence type="predicted"/>
<gene>
    <name evidence="2" type="ORF">SAMN02745673_04244</name>
</gene>
<dbReference type="RefSeq" id="WP_078763471.1">
    <property type="nucleotide sequence ID" value="NZ_FUWS01000012.1"/>
</dbReference>
<dbReference type="OrthoDB" id="4808509at2"/>
<dbReference type="STRING" id="1122192.SAMN02745673_04244"/>
<dbReference type="CDD" id="cd11614">
    <property type="entry name" value="SAF_CpaB_FlgA_like"/>
    <property type="match status" value="1"/>
</dbReference>
<sequence length="220" mass="22324">MDILAPRRGLRRGPARTALLPVRWRRALGAGCAALALTSAVFLLRPSAPPSVDVVVAARDLTARSPLGPGDTEVRAIPRSALPDGALDADTRLDGTALRGPLNRGEIITSARVADPPARGYGDGLVAAPVRIADSGYVSLLRPGSRVDVLAARGDPLGTGPGGPGPPAESVVTDRPVLAIPSEGSVDEPGALLLVAVTPGEAALLAARSATDRLSVTIRG</sequence>
<evidence type="ECO:0000313" key="3">
    <source>
        <dbReference type="Proteomes" id="UP000190637"/>
    </source>
</evidence>
<name>A0A1T4SZP9_9ACTN</name>
<organism evidence="2 3">
    <name type="scientific">Marinactinospora thermotolerans DSM 45154</name>
    <dbReference type="NCBI Taxonomy" id="1122192"/>
    <lineage>
        <taxon>Bacteria</taxon>
        <taxon>Bacillati</taxon>
        <taxon>Actinomycetota</taxon>
        <taxon>Actinomycetes</taxon>
        <taxon>Streptosporangiales</taxon>
        <taxon>Nocardiopsidaceae</taxon>
        <taxon>Marinactinospora</taxon>
    </lineage>
</organism>
<dbReference type="Proteomes" id="UP000190637">
    <property type="component" value="Unassembled WGS sequence"/>
</dbReference>
<keyword evidence="3" id="KW-1185">Reference proteome</keyword>
<accession>A0A1T4SZP9</accession>
<feature type="domain" description="SAF" evidence="1">
    <location>
        <begin position="52"/>
        <end position="114"/>
    </location>
</feature>
<evidence type="ECO:0000313" key="2">
    <source>
        <dbReference type="EMBL" id="SKA33647.1"/>
    </source>
</evidence>
<protein>
    <submittedName>
        <fullName evidence="2">Flp pilus assembly protein CpaB</fullName>
    </submittedName>
</protein>
<dbReference type="SMART" id="SM00858">
    <property type="entry name" value="SAF"/>
    <property type="match status" value="1"/>
</dbReference>
<dbReference type="InterPro" id="IPR013974">
    <property type="entry name" value="SAF"/>
</dbReference>
<reference evidence="2 3" key="1">
    <citation type="submission" date="2017-02" db="EMBL/GenBank/DDBJ databases">
        <authorList>
            <person name="Peterson S.W."/>
        </authorList>
    </citation>
    <scope>NUCLEOTIDE SEQUENCE [LARGE SCALE GENOMIC DNA]</scope>
    <source>
        <strain evidence="2 3">DSM 45154</strain>
    </source>
</reference>